<dbReference type="SUPFAM" id="SSF52540">
    <property type="entry name" value="P-loop containing nucleoside triphosphate hydrolases"/>
    <property type="match status" value="1"/>
</dbReference>
<dbReference type="CDD" id="cd15831">
    <property type="entry name" value="BTAD"/>
    <property type="match status" value="1"/>
</dbReference>
<dbReference type="InterPro" id="IPR011047">
    <property type="entry name" value="Quinoprotein_ADH-like_sf"/>
</dbReference>
<dbReference type="InterPro" id="IPR011990">
    <property type="entry name" value="TPR-like_helical_dom_sf"/>
</dbReference>
<dbReference type="RefSeq" id="WP_045276297.1">
    <property type="nucleotide sequence ID" value="NZ_BAAAUP010000011.1"/>
</dbReference>
<accession>A0A0M2H5B4</accession>
<dbReference type="EMBL" id="JYIZ01000053">
    <property type="protein sequence ID" value="KJL38979.1"/>
    <property type="molecule type" value="Genomic_DNA"/>
</dbReference>
<dbReference type="InterPro" id="IPR011044">
    <property type="entry name" value="Quino_amine_DH_bsu"/>
</dbReference>
<dbReference type="Pfam" id="PF03704">
    <property type="entry name" value="BTAD"/>
    <property type="match status" value="1"/>
</dbReference>
<dbReference type="SUPFAM" id="SSF50969">
    <property type="entry name" value="YVTN repeat-like/Quinoprotein amine dehydrogenase"/>
    <property type="match status" value="1"/>
</dbReference>
<dbReference type="InterPro" id="IPR016032">
    <property type="entry name" value="Sig_transdc_resp-reg_C-effctor"/>
</dbReference>
<dbReference type="Gene3D" id="1.25.40.10">
    <property type="entry name" value="Tetratricopeptide repeat domain"/>
    <property type="match status" value="1"/>
</dbReference>
<evidence type="ECO:0000313" key="4">
    <source>
        <dbReference type="EMBL" id="KJL38979.1"/>
    </source>
</evidence>
<dbReference type="PANTHER" id="PTHR35807">
    <property type="entry name" value="TRANSCRIPTIONAL REGULATOR REDD-RELATED"/>
    <property type="match status" value="1"/>
</dbReference>
<dbReference type="Pfam" id="PF20703">
    <property type="entry name" value="nSTAND1"/>
    <property type="match status" value="2"/>
</dbReference>
<feature type="domain" description="Bacterial transcriptional activator" evidence="3">
    <location>
        <begin position="89"/>
        <end position="234"/>
    </location>
</feature>
<evidence type="ECO:0000256" key="1">
    <source>
        <dbReference type="ARBA" id="ARBA00023015"/>
    </source>
</evidence>
<evidence type="ECO:0000259" key="3">
    <source>
        <dbReference type="SMART" id="SM01043"/>
    </source>
</evidence>
<dbReference type="GO" id="GO:0003677">
    <property type="term" value="F:DNA binding"/>
    <property type="evidence" value="ECO:0007669"/>
    <property type="project" value="InterPro"/>
</dbReference>
<dbReference type="SUPFAM" id="SSF50998">
    <property type="entry name" value="Quinoprotein alcohol dehydrogenase-like"/>
    <property type="match status" value="1"/>
</dbReference>
<dbReference type="InterPro" id="IPR036388">
    <property type="entry name" value="WH-like_DNA-bd_sf"/>
</dbReference>
<dbReference type="SMART" id="SM01043">
    <property type="entry name" value="BTAD"/>
    <property type="match status" value="1"/>
</dbReference>
<dbReference type="SUPFAM" id="SSF48452">
    <property type="entry name" value="TPR-like"/>
    <property type="match status" value="1"/>
</dbReference>
<dbReference type="Gene3D" id="1.10.10.10">
    <property type="entry name" value="Winged helix-like DNA-binding domain superfamily/Winged helix DNA-binding domain"/>
    <property type="match status" value="1"/>
</dbReference>
<evidence type="ECO:0000256" key="2">
    <source>
        <dbReference type="ARBA" id="ARBA00023163"/>
    </source>
</evidence>
<dbReference type="STRING" id="92835.RS81_02391"/>
<reference evidence="4 5" key="1">
    <citation type="submission" date="2015-02" db="EMBL/GenBank/DDBJ databases">
        <title>Draft genome sequences of ten Microbacterium spp. with emphasis on heavy metal contaminated environments.</title>
        <authorList>
            <person name="Corretto E."/>
        </authorList>
    </citation>
    <scope>NUCLEOTIDE SEQUENCE [LARGE SCALE GENOMIC DNA]</scope>
    <source>
        <strain evidence="4 5">DSM 12510</strain>
    </source>
</reference>
<dbReference type="PANTHER" id="PTHR35807:SF1">
    <property type="entry name" value="TRANSCRIPTIONAL REGULATOR REDD"/>
    <property type="match status" value="1"/>
</dbReference>
<comment type="caution">
    <text evidence="4">The sequence shown here is derived from an EMBL/GenBank/DDBJ whole genome shotgun (WGS) entry which is preliminary data.</text>
</comment>
<evidence type="ECO:0000313" key="5">
    <source>
        <dbReference type="Proteomes" id="UP000033956"/>
    </source>
</evidence>
<keyword evidence="1" id="KW-0805">Transcription regulation</keyword>
<dbReference type="PATRIC" id="fig|92835.4.peg.2423"/>
<dbReference type="Proteomes" id="UP000033956">
    <property type="component" value="Unassembled WGS sequence"/>
</dbReference>
<dbReference type="GO" id="GO:0006355">
    <property type="term" value="P:regulation of DNA-templated transcription"/>
    <property type="evidence" value="ECO:0007669"/>
    <property type="project" value="InterPro"/>
</dbReference>
<dbReference type="InterPro" id="IPR027417">
    <property type="entry name" value="P-loop_NTPase"/>
</dbReference>
<keyword evidence="5" id="KW-1185">Reference proteome</keyword>
<name>A0A0M2H5B4_9MICO</name>
<gene>
    <name evidence="4" type="primary">moaR1</name>
    <name evidence="4" type="ORF">RS81_02391</name>
</gene>
<dbReference type="InterPro" id="IPR049052">
    <property type="entry name" value="nSTAND1"/>
</dbReference>
<organism evidence="4 5">
    <name type="scientific">Microbacterium terrae</name>
    <dbReference type="NCBI Taxonomy" id="69369"/>
    <lineage>
        <taxon>Bacteria</taxon>
        <taxon>Bacillati</taxon>
        <taxon>Actinomycetota</taxon>
        <taxon>Actinomycetes</taxon>
        <taxon>Micrococcales</taxon>
        <taxon>Microbacteriaceae</taxon>
        <taxon>Microbacterium</taxon>
    </lineage>
</organism>
<sequence>MTIRVLGPMDTGELRLGPRERAVLSALIVRRGTSMTPDEIAEAWWGDTPPATWQQQVRNSVARIRTRLGRDAVETVATDYRLALDGETIDAVRFERLVSEARGHALCAEHDRSVDAYRRALSLWRGTAYPDLGSWEPGLAEAERLASLRADAEEELLDERLHIGEHSVMIPEAERLVRAEPLREDRWAILALANYRTERQAEALAVIRAAKARLADELGIEPGDRLRELETAILRRDSTLDPPVVSAPTSEDCPYPGLRAFGPDDHEFFCGRADEEEALAERVRPGALVVVAGPSGSGKSSLVLAGVVPALRARGRDVTIARPGTGVDRASAAILVIDQAEEAFAADADAGELDRVIAAAIHDGRSVVVTIRSGDLDALRALPLIGDSVGRGVFLLGPMSAESWREAVEEPAHRAGLRVEPGLTELALRDSGDRASTLPHLSHAMRETWRRREGATLTVAGYEAAGGIAGAIALSAERVYRELGPADQAVCRALMQRLLERRPDGMADRREVATAPILGDPARRRVVELLVRERILTVADDTVMVAHEAVAQAWPRLDQWLQEDASRAESLRVIEAGAVAWERGGRSDDDLLRGSRLSALAPWRDGPSSELTPRERAFVEASVAHEEAEVRDLRDRADLERTRNRVLRGALAVAASLAVVALIAGGAALVQGRGAAEAAEDQRIEALTATAMSLPTSDREVSALLAAEVARRWPDDSRGRSALLGAVTASDGLASRIVLPEASMTYARLIPGTRTMLVVEDFALPASGPRPPARVRVMGVDDGSLSPPLAVDLPELPTEYGRNVAISPDGDTAVVQTPRLRDADDSETCCANMLTFIDLKTGAGIGDTLDLDSRTGEFPAFSDDGDTLYLVHTVEADPIAVDVRTGTVTTPTPRDPAAYAGKSGHYNSVAFLDGRVYIGTGTGLAVYDPETLERVETIEVAEEESTSFQLVPDGTGGLLVLGWDSVGRWIPDAPGLGWRREGKDVRCDLAAPVDDATALVCASWTEGAVKLRMADGVVTGEPFPVLSDWLGAVDALPDTNEIVITIARSDPSIQRWRMDGAPSITTPIADGQVPMHGFGMGGTQIITQSIADARDGERATRYRWDIASDAAVSGPGDWYWADDGVIANGTEEGGVTLQDAATGASWSVERAADAEHEFWVHDGGAGPHAFAIGRSTITPIDPTTGAVAGATIGPFDSDLFERGASVSELSDGGRYAVTWWDETRVGMVTVVYDRETGREMASGLEGDVFVVAVPGDELVSASASRLVRSTADLAPVSAFARSSTAPDYMEVSADGRTLLLTTYGKEAALYDLEGGRKLGSDIEVGHVDRPTVPAAFLSPDGESMVTPSETGVLLWDLSPFALRIAACRIAGRELTELEWRTYFGDEPQTPTCADVLP</sequence>
<keyword evidence="2" id="KW-0804">Transcription</keyword>
<proteinExistence type="predicted"/>
<dbReference type="Gene3D" id="2.130.10.10">
    <property type="entry name" value="YVTN repeat-like/Quinoprotein amine dehydrogenase"/>
    <property type="match status" value="1"/>
</dbReference>
<dbReference type="InterPro" id="IPR015943">
    <property type="entry name" value="WD40/YVTN_repeat-like_dom_sf"/>
</dbReference>
<dbReference type="SUPFAM" id="SSF46894">
    <property type="entry name" value="C-terminal effector domain of the bipartite response regulators"/>
    <property type="match status" value="1"/>
</dbReference>
<dbReference type="InterPro" id="IPR005158">
    <property type="entry name" value="BTAD"/>
</dbReference>
<protein>
    <submittedName>
        <fullName evidence="4">Transcriptional regulatory protein MoaR1</fullName>
    </submittedName>
</protein>
<dbReference type="InterPro" id="IPR051677">
    <property type="entry name" value="AfsR-DnrI-RedD_regulator"/>
</dbReference>